<dbReference type="AlphaFoldDB" id="A0A9K3Q6Y3"/>
<dbReference type="Proteomes" id="UP000693970">
    <property type="component" value="Unassembled WGS sequence"/>
</dbReference>
<sequence length="184" mass="21067">MIRSPLTLLVVILSHIHFTVATRPPRYCHYDSPATATAVACNYTSQIDSAIAIRYPLPWLLLQAMVESESCISCRFCGHKWWVLYSGPRNMQGRLLPVFQRFGTNLESFTHHSVDIRFWTVYSLNAVVLDPSELDKDELNIRNKLVIARWKCLQAPAAPVKMKSMDEGRYSGFQNSGQIQEYDQ</sequence>
<proteinExistence type="predicted"/>
<name>A0A9K3Q6Y3_9STRA</name>
<evidence type="ECO:0000313" key="3">
    <source>
        <dbReference type="Proteomes" id="UP000693970"/>
    </source>
</evidence>
<feature type="chain" id="PRO_5039913355" evidence="1">
    <location>
        <begin position="22"/>
        <end position="184"/>
    </location>
</feature>
<gene>
    <name evidence="2" type="ORF">IV203_012847</name>
</gene>
<evidence type="ECO:0000256" key="1">
    <source>
        <dbReference type="SAM" id="SignalP"/>
    </source>
</evidence>
<comment type="caution">
    <text evidence="2">The sequence shown here is derived from an EMBL/GenBank/DDBJ whole genome shotgun (WGS) entry which is preliminary data.</text>
</comment>
<keyword evidence="3" id="KW-1185">Reference proteome</keyword>
<organism evidence="2 3">
    <name type="scientific">Nitzschia inconspicua</name>
    <dbReference type="NCBI Taxonomy" id="303405"/>
    <lineage>
        <taxon>Eukaryota</taxon>
        <taxon>Sar</taxon>
        <taxon>Stramenopiles</taxon>
        <taxon>Ochrophyta</taxon>
        <taxon>Bacillariophyta</taxon>
        <taxon>Bacillariophyceae</taxon>
        <taxon>Bacillariophycidae</taxon>
        <taxon>Bacillariales</taxon>
        <taxon>Bacillariaceae</taxon>
        <taxon>Nitzschia</taxon>
    </lineage>
</organism>
<accession>A0A9K3Q6Y3</accession>
<dbReference type="EMBL" id="JAGRRH010000001">
    <property type="protein sequence ID" value="KAG7373752.1"/>
    <property type="molecule type" value="Genomic_DNA"/>
</dbReference>
<reference evidence="2" key="2">
    <citation type="submission" date="2021-04" db="EMBL/GenBank/DDBJ databases">
        <authorList>
            <person name="Podell S."/>
        </authorList>
    </citation>
    <scope>NUCLEOTIDE SEQUENCE</scope>
    <source>
        <strain evidence="2">Hildebrandi</strain>
    </source>
</reference>
<protein>
    <submittedName>
        <fullName evidence="2">Uncharacterized protein</fullName>
    </submittedName>
</protein>
<keyword evidence="1" id="KW-0732">Signal</keyword>
<reference evidence="2" key="1">
    <citation type="journal article" date="2021" name="Sci. Rep.">
        <title>Diploid genomic architecture of Nitzschia inconspicua, an elite biomass production diatom.</title>
        <authorList>
            <person name="Oliver A."/>
            <person name="Podell S."/>
            <person name="Pinowska A."/>
            <person name="Traller J.C."/>
            <person name="Smith S.R."/>
            <person name="McClure R."/>
            <person name="Beliaev A."/>
            <person name="Bohutskyi P."/>
            <person name="Hill E.A."/>
            <person name="Rabines A."/>
            <person name="Zheng H."/>
            <person name="Allen L.Z."/>
            <person name="Kuo A."/>
            <person name="Grigoriev I.V."/>
            <person name="Allen A.E."/>
            <person name="Hazlebeck D."/>
            <person name="Allen E.E."/>
        </authorList>
    </citation>
    <scope>NUCLEOTIDE SEQUENCE</scope>
    <source>
        <strain evidence="2">Hildebrandi</strain>
    </source>
</reference>
<feature type="signal peptide" evidence="1">
    <location>
        <begin position="1"/>
        <end position="21"/>
    </location>
</feature>
<evidence type="ECO:0000313" key="2">
    <source>
        <dbReference type="EMBL" id="KAG7373752.1"/>
    </source>
</evidence>